<evidence type="ECO:0000313" key="3">
    <source>
        <dbReference type="Proteomes" id="UP000052019"/>
    </source>
</evidence>
<gene>
    <name evidence="2" type="ORF">SAMN04490205_2752</name>
    <name evidence="1" type="ORF">TU79_10320</name>
</gene>
<protein>
    <submittedName>
        <fullName evidence="1">Uncharacterized protein</fullName>
    </submittedName>
</protein>
<organism evidence="1 3">
    <name type="scientific">Pseudomonas trivialis</name>
    <dbReference type="NCBI Taxonomy" id="200450"/>
    <lineage>
        <taxon>Bacteria</taxon>
        <taxon>Pseudomonadati</taxon>
        <taxon>Pseudomonadota</taxon>
        <taxon>Gammaproteobacteria</taxon>
        <taxon>Pseudomonadales</taxon>
        <taxon>Pseudomonadaceae</taxon>
        <taxon>Pseudomonas</taxon>
    </lineage>
</organism>
<dbReference type="Proteomes" id="UP000052019">
    <property type="component" value="Unassembled WGS sequence"/>
</dbReference>
<reference evidence="2 4" key="2">
    <citation type="submission" date="2016-10" db="EMBL/GenBank/DDBJ databases">
        <authorList>
            <person name="Varghese N."/>
            <person name="Submissions S."/>
        </authorList>
    </citation>
    <scope>NUCLEOTIDE SEQUENCE [LARGE SCALE GENOMIC DNA]</scope>
    <source>
        <strain evidence="2 4">BS3111</strain>
    </source>
</reference>
<accession>A0A0R2ZJQ9</accession>
<evidence type="ECO:0000313" key="4">
    <source>
        <dbReference type="Proteomes" id="UP000183126"/>
    </source>
</evidence>
<evidence type="ECO:0000313" key="2">
    <source>
        <dbReference type="EMBL" id="SDS52263.1"/>
    </source>
</evidence>
<dbReference type="Proteomes" id="UP000183126">
    <property type="component" value="Chromosome I"/>
</dbReference>
<proteinExistence type="predicted"/>
<dbReference type="AlphaFoldDB" id="A0A0R2ZJQ9"/>
<sequence length="94" mass="10493">MILFQELACSTLLRHIQAWAFAWILPMPNESAVELQAVLLVSAFSSTLAEVAHYQMQYERALEATSVATSLYRALGFERLFGDQTFARGPVVQA</sequence>
<dbReference type="EMBL" id="LT629760">
    <property type="protein sequence ID" value="SDS52263.1"/>
    <property type="molecule type" value="Genomic_DNA"/>
</dbReference>
<reference evidence="1 3" key="1">
    <citation type="submission" date="2015-02" db="EMBL/GenBank/DDBJ databases">
        <title>Two Pseudomonas sp. nov. isolated from raw milk.</title>
        <authorList>
            <person name="Wenning M."/>
            <person name="von Neubeck M."/>
            <person name="Huptas C."/>
            <person name="Scherer S."/>
        </authorList>
    </citation>
    <scope>NUCLEOTIDE SEQUENCE [LARGE SCALE GENOMIC DNA]</scope>
    <source>
        <strain evidence="1 3">DSM 14937</strain>
    </source>
</reference>
<evidence type="ECO:0000313" key="1">
    <source>
        <dbReference type="EMBL" id="KRP60954.1"/>
    </source>
</evidence>
<dbReference type="PATRIC" id="fig|200450.4.peg.4096"/>
<keyword evidence="4" id="KW-1185">Reference proteome</keyword>
<dbReference type="RefSeq" id="WP_057007887.1">
    <property type="nucleotide sequence ID" value="NZ_JYLK01000005.1"/>
</dbReference>
<dbReference type="OrthoDB" id="5637934at2"/>
<dbReference type="EMBL" id="JYLK01000005">
    <property type="protein sequence ID" value="KRP60954.1"/>
    <property type="molecule type" value="Genomic_DNA"/>
</dbReference>
<name>A0A0R2ZJQ9_9PSED</name>